<sequence>MELLPVHTHPGFEGRQLLAPLAAALAGEGPAVAPHADPGQSFSGQLPNDDIALVVSTSGSTGLPKQTMLSTDALAASSMATAMALEADGQWLSALPVSYIAGVQVLVRSLFAGTDPVFMDLTQPFTAEAFTEAAADMTDRHRFTSLVPTQLHRLLQDPSEATLRVLRRFDAILLGGAPAGARLLDSARSHGVRVVTTYGMSETCGGCVYDGVPLPGVEVIQDEGRLWVSGDVLADGYLGQPELTSRRFPFHSGRRWFRTDDTGVVAGRSVRVTGRVDDVVMSGGVKISAPAVAAAIEQLPEVHQAVVLGIEDAEWGEAVGAAVVGEVDPRKVSDAVRAALGPASVPKVVLLLQELPLLPNGKTDRLGLRRLLAAARR</sequence>
<dbReference type="InterPro" id="IPR000873">
    <property type="entry name" value="AMP-dep_synth/lig_dom"/>
</dbReference>
<name>A0A078MW33_9MICC</name>
<accession>A0A078MW33</accession>
<evidence type="ECO:0000313" key="3">
    <source>
        <dbReference type="EMBL" id="CEA09046.1"/>
    </source>
</evidence>
<reference evidence="3" key="1">
    <citation type="submission" date="2014-07" db="EMBL/GenBank/DDBJ databases">
        <authorList>
            <person name="Urmite Genomes Urmite Genomes"/>
        </authorList>
    </citation>
    <scope>NUCLEOTIDE SEQUENCE</scope>
    <source>
        <strain evidence="3">11W110_air</strain>
    </source>
</reference>
<dbReference type="Pfam" id="PF13193">
    <property type="entry name" value="AMP-binding_C"/>
    <property type="match status" value="1"/>
</dbReference>
<dbReference type="SUPFAM" id="SSF56801">
    <property type="entry name" value="Acetyl-CoA synthetase-like"/>
    <property type="match status" value="1"/>
</dbReference>
<dbReference type="AlphaFoldDB" id="A0A078MW33"/>
<dbReference type="InterPro" id="IPR042099">
    <property type="entry name" value="ANL_N_sf"/>
</dbReference>
<dbReference type="PANTHER" id="PTHR43767">
    <property type="entry name" value="LONG-CHAIN-FATTY-ACID--COA LIGASE"/>
    <property type="match status" value="1"/>
</dbReference>
<dbReference type="Gene3D" id="3.40.50.12780">
    <property type="entry name" value="N-terminal domain of ligase-like"/>
    <property type="match status" value="1"/>
</dbReference>
<dbReference type="InterPro" id="IPR050237">
    <property type="entry name" value="ATP-dep_AMP-bd_enzyme"/>
</dbReference>
<dbReference type="InterPro" id="IPR045851">
    <property type="entry name" value="AMP-bd_C_sf"/>
</dbReference>
<feature type="domain" description="AMP-dependent synthetase/ligase" evidence="1">
    <location>
        <begin position="45"/>
        <end position="237"/>
    </location>
</feature>
<dbReference type="Gene3D" id="3.30.300.30">
    <property type="match status" value="1"/>
</dbReference>
<dbReference type="InterPro" id="IPR025110">
    <property type="entry name" value="AMP-bd_C"/>
</dbReference>
<protein>
    <submittedName>
        <fullName evidence="3">2-succinylbenzoate--CoA ligase</fullName>
    </submittedName>
</protein>
<feature type="domain" description="AMP-binding enzyme C-terminal" evidence="2">
    <location>
        <begin position="293"/>
        <end position="362"/>
    </location>
</feature>
<keyword evidence="3" id="KW-0436">Ligase</keyword>
<dbReference type="GO" id="GO:0016878">
    <property type="term" value="F:acid-thiol ligase activity"/>
    <property type="evidence" value="ECO:0007669"/>
    <property type="project" value="UniProtKB-ARBA"/>
</dbReference>
<evidence type="ECO:0000259" key="2">
    <source>
        <dbReference type="Pfam" id="PF13193"/>
    </source>
</evidence>
<dbReference type="PANTHER" id="PTHR43767:SF1">
    <property type="entry name" value="NONRIBOSOMAL PEPTIDE SYNTHASE PES1 (EUROFUNG)-RELATED"/>
    <property type="match status" value="1"/>
</dbReference>
<organism evidence="3">
    <name type="scientific">Arthrobacter saudimassiliensis</name>
    <dbReference type="NCBI Taxonomy" id="1461584"/>
    <lineage>
        <taxon>Bacteria</taxon>
        <taxon>Bacillati</taxon>
        <taxon>Actinomycetota</taxon>
        <taxon>Actinomycetes</taxon>
        <taxon>Micrococcales</taxon>
        <taxon>Micrococcaceae</taxon>
        <taxon>Arthrobacter</taxon>
    </lineage>
</organism>
<dbReference type="PATRIC" id="fig|1461584.3.peg.2384"/>
<evidence type="ECO:0000259" key="1">
    <source>
        <dbReference type="Pfam" id="PF00501"/>
    </source>
</evidence>
<dbReference type="EMBL" id="LN483071">
    <property type="protein sequence ID" value="CEA09046.1"/>
    <property type="molecule type" value="Genomic_DNA"/>
</dbReference>
<dbReference type="Pfam" id="PF00501">
    <property type="entry name" value="AMP-binding"/>
    <property type="match status" value="1"/>
</dbReference>
<gene>
    <name evidence="3" type="primary">menE</name>
    <name evidence="3" type="ORF">BN1051_02409</name>
</gene>
<proteinExistence type="predicted"/>